<dbReference type="OrthoDB" id="6392at2"/>
<dbReference type="NCBIfam" id="NF045758">
    <property type="entry name" value="YlxM"/>
    <property type="match status" value="1"/>
</dbReference>
<dbReference type="Proteomes" id="UP000306409">
    <property type="component" value="Chromosome"/>
</dbReference>
<evidence type="ECO:0000313" key="5">
    <source>
        <dbReference type="Proteomes" id="UP000306409"/>
    </source>
</evidence>
<dbReference type="Gene3D" id="1.10.10.10">
    <property type="entry name" value="Winged helix-like DNA-binding domain superfamily/Winged helix DNA-binding domain"/>
    <property type="match status" value="1"/>
</dbReference>
<keyword evidence="5" id="KW-1185">Reference proteome</keyword>
<proteinExistence type="inferred from homology"/>
<reference evidence="4 5" key="1">
    <citation type="submission" date="2020-09" db="EMBL/GenBank/DDBJ databases">
        <title>Characterization and genome sequencing of Ruminiclostridium sp. nov. MA18.</title>
        <authorList>
            <person name="Rettenmaier R."/>
            <person name="Kowollik M.-L."/>
            <person name="Liebl W."/>
            <person name="Zverlov V."/>
        </authorList>
    </citation>
    <scope>NUCLEOTIDE SEQUENCE [LARGE SCALE GENOMIC DNA]</scope>
    <source>
        <strain evidence="4 5">MA18</strain>
    </source>
</reference>
<dbReference type="RefSeq" id="WP_137695985.1">
    <property type="nucleotide sequence ID" value="NZ_CP061336.1"/>
</dbReference>
<name>A0A4U7JMG2_9FIRM</name>
<dbReference type="HAMAP" id="MF_00245">
    <property type="entry name" value="UPF0122"/>
    <property type="match status" value="1"/>
</dbReference>
<sequence length="118" mass="13871">MDKVFEISLLLDFYGQLLTDRQYEIMDLHYNNDFTLTEIAEQLGISRQGVYDNEKRGRALLNEYESKLGLLSKFCEQKEKAEKVQKYLEKLNLAELSPHNKAIIEQVMQEIRELANNI</sequence>
<evidence type="ECO:0000256" key="3">
    <source>
        <dbReference type="HAMAP-Rule" id="MF_00245"/>
    </source>
</evidence>
<dbReference type="PANTHER" id="PTHR40083:SF1">
    <property type="entry name" value="UPF0122 PROTEIN YLXM"/>
    <property type="match status" value="1"/>
</dbReference>
<dbReference type="EMBL" id="CP061336">
    <property type="protein sequence ID" value="QNU65364.1"/>
    <property type="molecule type" value="Genomic_DNA"/>
</dbReference>
<evidence type="ECO:0000256" key="1">
    <source>
        <dbReference type="ARBA" id="ARBA00008720"/>
    </source>
</evidence>
<dbReference type="SUPFAM" id="SSF88659">
    <property type="entry name" value="Sigma3 and sigma4 domains of RNA polymerase sigma factors"/>
    <property type="match status" value="1"/>
</dbReference>
<comment type="similarity">
    <text evidence="1 3">Belongs to the UPF0122 family.</text>
</comment>
<dbReference type="GO" id="GO:0003677">
    <property type="term" value="F:DNA binding"/>
    <property type="evidence" value="ECO:0007669"/>
    <property type="project" value="UniProtKB-KW"/>
</dbReference>
<evidence type="ECO:0000256" key="2">
    <source>
        <dbReference type="ARBA" id="ARBA00024764"/>
    </source>
</evidence>
<dbReference type="InterPro" id="IPR036388">
    <property type="entry name" value="WH-like_DNA-bd_sf"/>
</dbReference>
<dbReference type="KEGG" id="rher:EHE19_010470"/>
<protein>
    <recommendedName>
        <fullName evidence="3">UPF0122 protein EHE19_010470</fullName>
    </recommendedName>
</protein>
<dbReference type="PANTHER" id="PTHR40083">
    <property type="entry name" value="UPF0122 PROTEIN CBO2450/CLC_2298"/>
    <property type="match status" value="1"/>
</dbReference>
<evidence type="ECO:0000313" key="4">
    <source>
        <dbReference type="EMBL" id="QNU65364.1"/>
    </source>
</evidence>
<dbReference type="InterPro" id="IPR054831">
    <property type="entry name" value="UPF0122_fam_protein"/>
</dbReference>
<organism evidence="4 5">
    <name type="scientific">Ruminiclostridium herbifermentans</name>
    <dbReference type="NCBI Taxonomy" id="2488810"/>
    <lineage>
        <taxon>Bacteria</taxon>
        <taxon>Bacillati</taxon>
        <taxon>Bacillota</taxon>
        <taxon>Clostridia</taxon>
        <taxon>Eubacteriales</taxon>
        <taxon>Oscillospiraceae</taxon>
        <taxon>Ruminiclostridium</taxon>
    </lineage>
</organism>
<accession>A0A4U7JMG2</accession>
<keyword evidence="4" id="KW-0238">DNA-binding</keyword>
<dbReference type="InterPro" id="IPR013324">
    <property type="entry name" value="RNA_pol_sigma_r3/r4-like"/>
</dbReference>
<comment type="function">
    <text evidence="2 3">Might take part in the signal recognition particle (SRP) pathway. This is inferred from the conservation of its genetic proximity to ftsY/ffh. May be a regulatory protein.</text>
</comment>
<gene>
    <name evidence="4" type="ORF">EHE19_010470</name>
</gene>
<dbReference type="InterPro" id="IPR007394">
    <property type="entry name" value="UPF0122"/>
</dbReference>
<dbReference type="AlphaFoldDB" id="A0A4U7JMG2"/>
<dbReference type="Pfam" id="PF04297">
    <property type="entry name" value="UPF0122"/>
    <property type="match status" value="1"/>
</dbReference>